<feature type="transmembrane region" description="Helical" evidence="1">
    <location>
        <begin position="129"/>
        <end position="147"/>
    </location>
</feature>
<name>A0ABS9YLK9_9ACTN</name>
<gene>
    <name evidence="2" type="ORF">MQP27_42715</name>
</gene>
<evidence type="ECO:0000256" key="1">
    <source>
        <dbReference type="SAM" id="Phobius"/>
    </source>
</evidence>
<feature type="transmembrane region" description="Helical" evidence="1">
    <location>
        <begin position="153"/>
        <end position="171"/>
    </location>
</feature>
<comment type="caution">
    <text evidence="2">The sequence shown here is derived from an EMBL/GenBank/DDBJ whole genome shotgun (WGS) entry which is preliminary data.</text>
</comment>
<feature type="transmembrane region" description="Helical" evidence="1">
    <location>
        <begin position="6"/>
        <end position="32"/>
    </location>
</feature>
<keyword evidence="1" id="KW-0472">Membrane</keyword>
<evidence type="ECO:0000313" key="3">
    <source>
        <dbReference type="Proteomes" id="UP001165269"/>
    </source>
</evidence>
<feature type="transmembrane region" description="Helical" evidence="1">
    <location>
        <begin position="76"/>
        <end position="97"/>
    </location>
</feature>
<evidence type="ECO:0008006" key="4">
    <source>
        <dbReference type="Google" id="ProtNLM"/>
    </source>
</evidence>
<sequence>MPVDAALLTVHVLAVLTMLASLATDWIGVLRLRHATTLAQARRGVAILEMSAAFGVWGRLAVLATGLWLAIDAWHWQGWIIAGLLGWTALVALGEPLTGKDLRKMAKAARKADDDVTPKLAAKIYHPRLWSSVLTRTGVGAAVLAVMLAKPGLIPALALLLGGYAVGALTARLTAAHQTLPTAPGSPLDP</sequence>
<keyword evidence="3" id="KW-1185">Reference proteome</keyword>
<proteinExistence type="predicted"/>
<organism evidence="2 3">
    <name type="scientific">Streptomyces cylindrosporus</name>
    <dbReference type="NCBI Taxonomy" id="2927583"/>
    <lineage>
        <taxon>Bacteria</taxon>
        <taxon>Bacillati</taxon>
        <taxon>Actinomycetota</taxon>
        <taxon>Actinomycetes</taxon>
        <taxon>Kitasatosporales</taxon>
        <taxon>Streptomycetaceae</taxon>
        <taxon>Streptomyces</taxon>
    </lineage>
</organism>
<dbReference type="EMBL" id="JALDAY010000016">
    <property type="protein sequence ID" value="MCI3277799.1"/>
    <property type="molecule type" value="Genomic_DNA"/>
</dbReference>
<feature type="transmembrane region" description="Helical" evidence="1">
    <location>
        <begin position="44"/>
        <end position="70"/>
    </location>
</feature>
<protein>
    <recommendedName>
        <fullName evidence="4">DUF2269 family protein</fullName>
    </recommendedName>
</protein>
<keyword evidence="1" id="KW-0812">Transmembrane</keyword>
<reference evidence="2" key="1">
    <citation type="submission" date="2022-03" db="EMBL/GenBank/DDBJ databases">
        <title>Streptomyces 7R015 and 7R016 isolated from Barleria lupulina in Thailand.</title>
        <authorList>
            <person name="Kanchanasin P."/>
            <person name="Phongsopitanun W."/>
            <person name="Tanasupawat S."/>
        </authorList>
    </citation>
    <scope>NUCLEOTIDE SEQUENCE</scope>
    <source>
        <strain evidence="2">7R015</strain>
    </source>
</reference>
<accession>A0ABS9YLK9</accession>
<dbReference type="RefSeq" id="WP_242775692.1">
    <property type="nucleotide sequence ID" value="NZ_JALDAY010000016.1"/>
</dbReference>
<evidence type="ECO:0000313" key="2">
    <source>
        <dbReference type="EMBL" id="MCI3277799.1"/>
    </source>
</evidence>
<keyword evidence="1" id="KW-1133">Transmembrane helix</keyword>
<dbReference type="Proteomes" id="UP001165269">
    <property type="component" value="Unassembled WGS sequence"/>
</dbReference>